<dbReference type="Proteomes" id="UP000189545">
    <property type="component" value="Chromosome"/>
</dbReference>
<gene>
    <name evidence="2" type="ORF">Sps_02171</name>
</gene>
<dbReference type="AlphaFoldDB" id="A0A1S6HPA2"/>
<evidence type="ECO:0000313" key="2">
    <source>
        <dbReference type="EMBL" id="AQS37329.1"/>
    </source>
</evidence>
<keyword evidence="3" id="KW-1185">Reference proteome</keyword>
<dbReference type="InterPro" id="IPR037107">
    <property type="entry name" value="Put_OMP_sf"/>
</dbReference>
<reference evidence="2 3" key="1">
    <citation type="submission" date="2016-03" db="EMBL/GenBank/DDBJ databases">
        <title>Complete genome sequence of Shewanella psychrophila WP2, a deep sea bacterium isolated from west Pacific sediment.</title>
        <authorList>
            <person name="Xu G."/>
            <person name="Jian H."/>
        </authorList>
    </citation>
    <scope>NUCLEOTIDE SEQUENCE [LARGE SCALE GENOMIC DNA]</scope>
    <source>
        <strain evidence="2 3">WP2</strain>
    </source>
</reference>
<evidence type="ECO:0000313" key="3">
    <source>
        <dbReference type="Proteomes" id="UP000189545"/>
    </source>
</evidence>
<dbReference type="STRING" id="225848.Sps_02171"/>
<name>A0A1S6HPA2_9GAMM</name>
<evidence type="ECO:0000256" key="1">
    <source>
        <dbReference type="SAM" id="SignalP"/>
    </source>
</evidence>
<dbReference type="Gene3D" id="2.40.128.140">
    <property type="entry name" value="Outer membrane protein"/>
    <property type="match status" value="1"/>
</dbReference>
<accession>A0A1S6HPA2</accession>
<protein>
    <recommendedName>
        <fullName evidence="4">Lipid A deacylase LpxR family protein</fullName>
    </recommendedName>
</protein>
<dbReference type="RefSeq" id="WP_077752510.1">
    <property type="nucleotide sequence ID" value="NZ_CP014782.1"/>
</dbReference>
<dbReference type="OrthoDB" id="9776275at2"/>
<keyword evidence="1" id="KW-0732">Signal</keyword>
<dbReference type="InterPro" id="IPR018707">
    <property type="entry name" value="LpxR"/>
</dbReference>
<sequence length="342" mass="38025">MLKYIIAISLTLPFFILTDANAADVLSPSSSWGQFTFENDAFGVLEPSDDGYTNGVAYSWGEAQVNSFEDVNIPAWLHYISDWTYINRGEDGSYTVSYSIQQGMYTPTNLEEESLIVDDRPYAGVLIWQAKLRQFDKNVATSLIIDVGVVGPAALAEPTQTAIHSVISATMANGWDNQINNEPVFRVGSEYVKRLADFPLSDSIVSDLNFYAQAGIGNLRSDVSMALIFRLGSGLDETFSLVSPTASHSANPYTLVSGHGFYWQVFMSLHGRYVLNDITLNGNTFEDSHSVDLIHEQNQFSLGFAMRWESWGVLFSTLRGSKQFDDQQDDTNFAAVSISYFY</sequence>
<organism evidence="2 3">
    <name type="scientific">Shewanella psychrophila</name>
    <dbReference type="NCBI Taxonomy" id="225848"/>
    <lineage>
        <taxon>Bacteria</taxon>
        <taxon>Pseudomonadati</taxon>
        <taxon>Pseudomonadota</taxon>
        <taxon>Gammaproteobacteria</taxon>
        <taxon>Alteromonadales</taxon>
        <taxon>Shewanellaceae</taxon>
        <taxon>Shewanella</taxon>
    </lineage>
</organism>
<evidence type="ECO:0008006" key="4">
    <source>
        <dbReference type="Google" id="ProtNLM"/>
    </source>
</evidence>
<dbReference type="EMBL" id="CP014782">
    <property type="protein sequence ID" value="AQS37329.1"/>
    <property type="molecule type" value="Genomic_DNA"/>
</dbReference>
<dbReference type="Pfam" id="PF09982">
    <property type="entry name" value="LpxR"/>
    <property type="match status" value="1"/>
</dbReference>
<proteinExistence type="predicted"/>
<feature type="chain" id="PRO_5010575151" description="Lipid A deacylase LpxR family protein" evidence="1">
    <location>
        <begin position="23"/>
        <end position="342"/>
    </location>
</feature>
<dbReference type="KEGG" id="spsw:Sps_02171"/>
<feature type="signal peptide" evidence="1">
    <location>
        <begin position="1"/>
        <end position="22"/>
    </location>
</feature>